<dbReference type="PRINTS" id="PR00080">
    <property type="entry name" value="SDRFAMILY"/>
</dbReference>
<dbReference type="PANTHER" id="PTHR44169:SF6">
    <property type="entry name" value="NADPH-DEPENDENT 1-ACYLDIHYDROXYACETONE PHOSPHATE REDUCTASE"/>
    <property type="match status" value="1"/>
</dbReference>
<dbReference type="SMART" id="SM00822">
    <property type="entry name" value="PKS_KR"/>
    <property type="match status" value="1"/>
</dbReference>
<proteinExistence type="inferred from homology"/>
<comment type="similarity">
    <text evidence="1 3">Belongs to the short-chain dehydrogenases/reductases (SDR) family.</text>
</comment>
<comment type="caution">
    <text evidence="5">The sequence shown here is derived from an EMBL/GenBank/DDBJ whole genome shotgun (WGS) entry which is preliminary data.</text>
</comment>
<evidence type="ECO:0000313" key="6">
    <source>
        <dbReference type="Proteomes" id="UP000823399"/>
    </source>
</evidence>
<sequence length="274" mass="30415">MLRQVVLVTGCSKGGIGFHLCKRFAERGCIVYATSRRLETMDGFKHSVEKRAMDVTSDDDVKLVVQSILEEQGKIDIVVNNAGILAIGPLLDVSLDQARKAFEIDTFSILRVAQAVAPSMVERKQGLIVNIGSISGNIPTPWNGIYCAAKAAAHALSDTLTMECKPFGVKVILVAPGCIKSNISANQAATLKLSPTSIYKPYFDRVYERLHISQAKESMPTDEFARRVVAKVLSPNPPTYMSLGANSRIFAFFHCLPRWLVFWILRWKLVWRKT</sequence>
<dbReference type="AlphaFoldDB" id="A0A9P7F331"/>
<dbReference type="EMBL" id="JABBWM010000038">
    <property type="protein sequence ID" value="KAG2105470.1"/>
    <property type="molecule type" value="Genomic_DNA"/>
</dbReference>
<dbReference type="OrthoDB" id="2102561at2759"/>
<dbReference type="FunFam" id="3.40.50.720:FF:000261">
    <property type="entry name" value="NADPH-dependent 1-acyldihydroxyacetone phosphate reductase"/>
    <property type="match status" value="1"/>
</dbReference>
<evidence type="ECO:0000256" key="1">
    <source>
        <dbReference type="ARBA" id="ARBA00006484"/>
    </source>
</evidence>
<evidence type="ECO:0000256" key="3">
    <source>
        <dbReference type="RuleBase" id="RU000363"/>
    </source>
</evidence>
<reference evidence="5" key="1">
    <citation type="journal article" date="2020" name="New Phytol.">
        <title>Comparative genomics reveals dynamic genome evolution in host specialist ectomycorrhizal fungi.</title>
        <authorList>
            <person name="Lofgren L.A."/>
            <person name="Nguyen N.H."/>
            <person name="Vilgalys R."/>
            <person name="Ruytinx J."/>
            <person name="Liao H.L."/>
            <person name="Branco S."/>
            <person name="Kuo A."/>
            <person name="LaButti K."/>
            <person name="Lipzen A."/>
            <person name="Andreopoulos W."/>
            <person name="Pangilinan J."/>
            <person name="Riley R."/>
            <person name="Hundley H."/>
            <person name="Na H."/>
            <person name="Barry K."/>
            <person name="Grigoriev I.V."/>
            <person name="Stajich J.E."/>
            <person name="Kennedy P.G."/>
        </authorList>
    </citation>
    <scope>NUCLEOTIDE SEQUENCE</scope>
    <source>
        <strain evidence="5">FC423</strain>
    </source>
</reference>
<dbReference type="GO" id="GO:0005783">
    <property type="term" value="C:endoplasmic reticulum"/>
    <property type="evidence" value="ECO:0007669"/>
    <property type="project" value="TreeGrafter"/>
</dbReference>
<dbReference type="InterPro" id="IPR057326">
    <property type="entry name" value="KR_dom"/>
</dbReference>
<dbReference type="SUPFAM" id="SSF51735">
    <property type="entry name" value="NAD(P)-binding Rossmann-fold domains"/>
    <property type="match status" value="1"/>
</dbReference>
<evidence type="ECO:0000256" key="2">
    <source>
        <dbReference type="ARBA" id="ARBA00023002"/>
    </source>
</evidence>
<dbReference type="PANTHER" id="PTHR44169">
    <property type="entry name" value="NADPH-DEPENDENT 1-ACYLDIHYDROXYACETONE PHOSPHATE REDUCTASE"/>
    <property type="match status" value="1"/>
</dbReference>
<dbReference type="CDD" id="cd05374">
    <property type="entry name" value="17beta-HSD-like_SDR_c"/>
    <property type="match status" value="1"/>
</dbReference>
<dbReference type="GeneID" id="64693747"/>
<gene>
    <name evidence="5" type="ORF">F5147DRAFT_579494</name>
</gene>
<dbReference type="GO" id="GO:0016491">
    <property type="term" value="F:oxidoreductase activity"/>
    <property type="evidence" value="ECO:0007669"/>
    <property type="project" value="UniProtKB-KW"/>
</dbReference>
<dbReference type="Gene3D" id="3.40.50.720">
    <property type="entry name" value="NAD(P)-binding Rossmann-like Domain"/>
    <property type="match status" value="1"/>
</dbReference>
<keyword evidence="2" id="KW-0560">Oxidoreductase</keyword>
<dbReference type="Pfam" id="PF00106">
    <property type="entry name" value="adh_short"/>
    <property type="match status" value="1"/>
</dbReference>
<organism evidence="5 6">
    <name type="scientific">Suillus discolor</name>
    <dbReference type="NCBI Taxonomy" id="1912936"/>
    <lineage>
        <taxon>Eukaryota</taxon>
        <taxon>Fungi</taxon>
        <taxon>Dikarya</taxon>
        <taxon>Basidiomycota</taxon>
        <taxon>Agaricomycotina</taxon>
        <taxon>Agaricomycetes</taxon>
        <taxon>Agaricomycetidae</taxon>
        <taxon>Boletales</taxon>
        <taxon>Suillineae</taxon>
        <taxon>Suillaceae</taxon>
        <taxon>Suillus</taxon>
    </lineage>
</organism>
<accession>A0A9P7F331</accession>
<evidence type="ECO:0000313" key="5">
    <source>
        <dbReference type="EMBL" id="KAG2105470.1"/>
    </source>
</evidence>
<dbReference type="InterPro" id="IPR002347">
    <property type="entry name" value="SDR_fam"/>
</dbReference>
<feature type="domain" description="Ketoreductase" evidence="4">
    <location>
        <begin position="4"/>
        <end position="178"/>
    </location>
</feature>
<dbReference type="RefSeq" id="XP_041291224.1">
    <property type="nucleotide sequence ID" value="XM_041431488.1"/>
</dbReference>
<dbReference type="Proteomes" id="UP000823399">
    <property type="component" value="Unassembled WGS sequence"/>
</dbReference>
<keyword evidence="6" id="KW-1185">Reference proteome</keyword>
<dbReference type="PRINTS" id="PR00081">
    <property type="entry name" value="GDHRDH"/>
</dbReference>
<name>A0A9P7F331_9AGAM</name>
<evidence type="ECO:0000259" key="4">
    <source>
        <dbReference type="SMART" id="SM00822"/>
    </source>
</evidence>
<dbReference type="InterPro" id="IPR036291">
    <property type="entry name" value="NAD(P)-bd_dom_sf"/>
</dbReference>
<protein>
    <recommendedName>
        <fullName evidence="4">Ketoreductase domain-containing protein</fullName>
    </recommendedName>
</protein>